<gene>
    <name evidence="2" type="ORF">CQ14_27540</name>
</gene>
<comment type="caution">
    <text evidence="2">The sequence shown here is derived from an EMBL/GenBank/DDBJ whole genome shotgun (WGS) entry which is preliminary data.</text>
</comment>
<dbReference type="PANTHER" id="PTHR37315">
    <property type="entry name" value="UPF0311 PROTEIN BLR7842"/>
    <property type="match status" value="1"/>
</dbReference>
<proteinExistence type="inferred from homology"/>
<organism evidence="2 3">
    <name type="scientific">Bradyrhizobium lablabi</name>
    <dbReference type="NCBI Taxonomy" id="722472"/>
    <lineage>
        <taxon>Bacteria</taxon>
        <taxon>Pseudomonadati</taxon>
        <taxon>Pseudomonadota</taxon>
        <taxon>Alphaproteobacteria</taxon>
        <taxon>Hyphomicrobiales</taxon>
        <taxon>Nitrobacteraceae</taxon>
        <taxon>Bradyrhizobium</taxon>
    </lineage>
</organism>
<evidence type="ECO:0000313" key="2">
    <source>
        <dbReference type="EMBL" id="KRR16219.1"/>
    </source>
</evidence>
<dbReference type="Proteomes" id="UP000051660">
    <property type="component" value="Unassembled WGS sequence"/>
</dbReference>
<dbReference type="AlphaFoldDB" id="A0A0R3M8I6"/>
<sequence length="164" mass="17911">MTADPRIKAVAAISTTPLFDIVVDLNPRLNIGDGPLGRRILFGAAGGTFEGPKLRGEVVPGGGDWALFRADGAMSLDVRLTLRTHDDALVQMTYGGRWITPPELREEMTDPAKRYQVDPSRYYFRTNPLFETGAAQYAWMNDIVCVGSGYLVEGGVAYSISQIV</sequence>
<comment type="similarity">
    <text evidence="1">Belongs to the UPF0311 family.</text>
</comment>
<dbReference type="HAMAP" id="MF_00775">
    <property type="entry name" value="UPF0311"/>
    <property type="match status" value="1"/>
</dbReference>
<accession>A0A0R3M8I6</accession>
<dbReference type="Gene3D" id="2.40.160.20">
    <property type="match status" value="1"/>
</dbReference>
<dbReference type="OrthoDB" id="5294829at2"/>
<protein>
    <recommendedName>
        <fullName evidence="1">UPF0311 protein CQ14_27540</fullName>
    </recommendedName>
</protein>
<evidence type="ECO:0000256" key="1">
    <source>
        <dbReference type="HAMAP-Rule" id="MF_00775"/>
    </source>
</evidence>
<reference evidence="2 3" key="1">
    <citation type="submission" date="2014-03" db="EMBL/GenBank/DDBJ databases">
        <title>Bradyrhizobium valentinum sp. nov., isolated from effective nodules of Lupinus mariae-josephae, a lupine endemic of basic-lime soils in Eastern Spain.</title>
        <authorList>
            <person name="Duran D."/>
            <person name="Rey L."/>
            <person name="Navarro A."/>
            <person name="Busquets A."/>
            <person name="Imperial J."/>
            <person name="Ruiz-Argueso T."/>
        </authorList>
    </citation>
    <scope>NUCLEOTIDE SEQUENCE [LARGE SCALE GENOMIC DNA]</scope>
    <source>
        <strain evidence="2 3">CCBAU 23086</strain>
    </source>
</reference>
<dbReference type="EMBL" id="LLYB01000129">
    <property type="protein sequence ID" value="KRR16219.1"/>
    <property type="molecule type" value="Genomic_DNA"/>
</dbReference>
<dbReference type="PANTHER" id="PTHR37315:SF1">
    <property type="entry name" value="UPF0311 PROTEIN BLR7842"/>
    <property type="match status" value="1"/>
</dbReference>
<name>A0A0R3M8I6_9BRAD</name>
<dbReference type="InterPro" id="IPR020915">
    <property type="entry name" value="UPF0311"/>
</dbReference>
<evidence type="ECO:0000313" key="3">
    <source>
        <dbReference type="Proteomes" id="UP000051660"/>
    </source>
</evidence>
<dbReference type="RefSeq" id="WP_057862927.1">
    <property type="nucleotide sequence ID" value="NZ_LLYB01000129.1"/>
</dbReference>
<dbReference type="Pfam" id="PF11578">
    <property type="entry name" value="DUF3237"/>
    <property type="match status" value="1"/>
</dbReference>